<keyword evidence="1" id="KW-0732">Signal</keyword>
<dbReference type="GO" id="GO:0003677">
    <property type="term" value="F:DNA binding"/>
    <property type="evidence" value="ECO:0007669"/>
    <property type="project" value="UniProtKB-KW"/>
</dbReference>
<gene>
    <name evidence="2" type="ORF">FHR23_002676</name>
</gene>
<dbReference type="AlphaFoldDB" id="A0A840Z171"/>
<dbReference type="InterPro" id="IPR015943">
    <property type="entry name" value="WD40/YVTN_repeat-like_dom_sf"/>
</dbReference>
<organism evidence="2 3">
    <name type="scientific">Stakelama sediminis</name>
    <dbReference type="NCBI Taxonomy" id="463200"/>
    <lineage>
        <taxon>Bacteria</taxon>
        <taxon>Pseudomonadati</taxon>
        <taxon>Pseudomonadota</taxon>
        <taxon>Alphaproteobacteria</taxon>
        <taxon>Sphingomonadales</taxon>
        <taxon>Sphingomonadaceae</taxon>
        <taxon>Stakelama</taxon>
    </lineage>
</organism>
<dbReference type="EMBL" id="JACIJI010000005">
    <property type="protein sequence ID" value="MBB5719728.1"/>
    <property type="molecule type" value="Genomic_DNA"/>
</dbReference>
<feature type="signal peptide" evidence="1">
    <location>
        <begin position="1"/>
        <end position="23"/>
    </location>
</feature>
<dbReference type="RefSeq" id="WP_184004866.1">
    <property type="nucleotide sequence ID" value="NZ_BAABIF010000030.1"/>
</dbReference>
<dbReference type="Gene3D" id="2.130.10.10">
    <property type="entry name" value="YVTN repeat-like/Quinoprotein amine dehydrogenase"/>
    <property type="match status" value="2"/>
</dbReference>
<evidence type="ECO:0000313" key="3">
    <source>
        <dbReference type="Proteomes" id="UP000554342"/>
    </source>
</evidence>
<feature type="chain" id="PRO_5032474396" evidence="1">
    <location>
        <begin position="24"/>
        <end position="334"/>
    </location>
</feature>
<keyword evidence="3" id="KW-1185">Reference proteome</keyword>
<comment type="caution">
    <text evidence="2">The sequence shown here is derived from an EMBL/GenBank/DDBJ whole genome shotgun (WGS) entry which is preliminary data.</text>
</comment>
<keyword evidence="2" id="KW-0238">DNA-binding</keyword>
<protein>
    <submittedName>
        <fullName evidence="2">DNA-binding beta-propeller fold protein YncE</fullName>
    </submittedName>
</protein>
<dbReference type="PANTHER" id="PTHR47197:SF3">
    <property type="entry name" value="DIHYDRO-HEME D1 DEHYDROGENASE"/>
    <property type="match status" value="1"/>
</dbReference>
<accession>A0A840Z171</accession>
<reference evidence="2 3" key="1">
    <citation type="submission" date="2020-08" db="EMBL/GenBank/DDBJ databases">
        <title>Genomic Encyclopedia of Type Strains, Phase IV (KMG-IV): sequencing the most valuable type-strain genomes for metagenomic binning, comparative biology and taxonomic classification.</title>
        <authorList>
            <person name="Goeker M."/>
        </authorList>
    </citation>
    <scope>NUCLEOTIDE SEQUENCE [LARGE SCALE GENOMIC DNA]</scope>
    <source>
        <strain evidence="2 3">DSM 27203</strain>
    </source>
</reference>
<dbReference type="InterPro" id="IPR011048">
    <property type="entry name" value="Haem_d1_sf"/>
</dbReference>
<sequence length="334" mass="34322">MSFRSIVASGLAVSLATIPIAHAAPRIVARIAAADGGWDYTKVDPVGDRLYVARSNDVTVVDLKGQKALAAIGHIAHGHAVVPIPHSSTLLVTSGNDDSVRLIDETNGKQVARIAVGSDPDAAFYSQSLGRAAVMNAKSGTISLIDVPTHKVMATITLKPGLEYAAQGPGSSLFVNNEDESELETADLSTAKAGAAIALPGCKSPSGLAYDSASGMLISACDNGKAAIIDAHSRKLVKLLDIGSGPDAVILDAARRKAYIPCGDSGTLSIISMTGKAGPHISGVMKTERGARTGALDPRTGLLYLPTARFAPGTTGHHAPLVPGSFHILVVKPF</sequence>
<dbReference type="SUPFAM" id="SSF51004">
    <property type="entry name" value="C-terminal (heme d1) domain of cytochrome cd1-nitrite reductase"/>
    <property type="match status" value="1"/>
</dbReference>
<name>A0A840Z171_9SPHN</name>
<proteinExistence type="predicted"/>
<dbReference type="Proteomes" id="UP000554342">
    <property type="component" value="Unassembled WGS sequence"/>
</dbReference>
<evidence type="ECO:0000256" key="1">
    <source>
        <dbReference type="SAM" id="SignalP"/>
    </source>
</evidence>
<dbReference type="InterPro" id="IPR051200">
    <property type="entry name" value="Host-pathogen_enzymatic-act"/>
</dbReference>
<evidence type="ECO:0000313" key="2">
    <source>
        <dbReference type="EMBL" id="MBB5719728.1"/>
    </source>
</evidence>
<dbReference type="PANTHER" id="PTHR47197">
    <property type="entry name" value="PROTEIN NIRF"/>
    <property type="match status" value="1"/>
</dbReference>